<dbReference type="OrthoDB" id="9758509at2"/>
<dbReference type="InterPro" id="IPR037165">
    <property type="entry name" value="AldOxase/xan_DH_Mopterin-bd_sf"/>
</dbReference>
<proteinExistence type="predicted"/>
<dbReference type="InterPro" id="IPR046867">
    <property type="entry name" value="AldOxase/xan_DH_MoCoBD2"/>
</dbReference>
<dbReference type="Gene3D" id="3.30.365.10">
    <property type="entry name" value="Aldehyde oxidase/xanthine dehydrogenase, molybdopterin binding domain"/>
    <property type="match status" value="4"/>
</dbReference>
<dbReference type="Pfam" id="PF02738">
    <property type="entry name" value="MoCoBD_1"/>
    <property type="match status" value="1"/>
</dbReference>
<dbReference type="Pfam" id="PF01315">
    <property type="entry name" value="Ald_Xan_dh_C"/>
    <property type="match status" value="1"/>
</dbReference>
<keyword evidence="1" id="KW-0500">Molybdenum</keyword>
<dbReference type="SUPFAM" id="SSF54665">
    <property type="entry name" value="CO dehydrogenase molybdoprotein N-domain-like"/>
    <property type="match status" value="1"/>
</dbReference>
<sequence>MTDPARPFTWVGQRVPRHEDPRFLRGAGAYTDDIAVVGALHASFVRSPVAAGRIVSVDLEEARNIPGVVDILTADDLGRPALRAVLERDGFVATDMPLLAADRVRYCGEPVAVVIAEDAYSAEDGAESVIVEIADEAAPVDIDSAAGNPLHEEAPDGVLVDLQMFDDPSIEQVLDESHVVLDEQFTSARVNAAPMECRAVVAELDRRAGQLVVHTSTQVPHQVRSGIAQALGMAEGEIRVIAPDVGGGFGLKCVVGREEVVVAAAARRLGRPVRWSEDRRESLMASFTGREQRYHVRAGFTEDGVLTGIDADIQVDVGAYSAYPFTCGVEPLMACTELPGVYRVGAYSARGRGYATAKCPTAPYRGVSRPQIVMVMERLMDKAATLLGIDPIEIRRRNLITDFPYTGPNLITYEPGSYLQSLDDCERAIDAAGWREITANAQEPYRYGIGICCFSERSAYGTPTMGARRMGMTPGYDVAHVRMDPSGHVTVTTGTCGHGQGHETTFAQIVADQLGIEPAQVRLRQGDTDLSSYGWGTFASRSLVIGGTAIRAASVRLAETLKQVASDVLEADPADVRLRDGAAWVDRVSVPVSDLAQRVHFRAHEHPDLPEQLLEARGESDPDGCFSNATHAALVRIDTQTGDAHVADYIVVEDCGVVVNPMIVDGQVRGGVAQGIAAGLLERLEYAEDGQPMSATFMDYLVPTASEIPNVAIHHLETRNEQNPLGAKGMGEGGTIGAPTAVLGAVNDALRDTGTQFDHIPVLPAQIRAAFRGVASPAGRKEIA</sequence>
<dbReference type="KEGG" id="eke:EK0264_04965"/>
<dbReference type="Proteomes" id="UP000463857">
    <property type="component" value="Chromosome"/>
</dbReference>
<dbReference type="PANTHER" id="PTHR11908:SF132">
    <property type="entry name" value="ALDEHYDE OXIDASE 1-RELATED"/>
    <property type="match status" value="1"/>
</dbReference>
<accession>A0A7L4YKW6</accession>
<dbReference type="InterPro" id="IPR000674">
    <property type="entry name" value="Ald_Oxase/Xan_DH_a/b"/>
</dbReference>
<dbReference type="SMART" id="SM01008">
    <property type="entry name" value="Ald_Xan_dh_C"/>
    <property type="match status" value="1"/>
</dbReference>
<dbReference type="SUPFAM" id="SSF56003">
    <property type="entry name" value="Molybdenum cofactor-binding domain"/>
    <property type="match status" value="1"/>
</dbReference>
<dbReference type="InterPro" id="IPR036856">
    <property type="entry name" value="Ald_Oxase/Xan_DH_a/b_sf"/>
</dbReference>
<keyword evidence="2" id="KW-0560">Oxidoreductase</keyword>
<evidence type="ECO:0000256" key="1">
    <source>
        <dbReference type="ARBA" id="ARBA00022505"/>
    </source>
</evidence>
<name>A0A7L4YKW6_9ACTN</name>
<dbReference type="RefSeq" id="WP_159543523.1">
    <property type="nucleotide sequence ID" value="NZ_CP047156.1"/>
</dbReference>
<dbReference type="InParanoid" id="A0A7L4YKW6"/>
<dbReference type="EMBL" id="CP047156">
    <property type="protein sequence ID" value="QHB99701.1"/>
    <property type="molecule type" value="Genomic_DNA"/>
</dbReference>
<organism evidence="5 6">
    <name type="scientific">Epidermidibacterium keratini</name>
    <dbReference type="NCBI Taxonomy" id="1891644"/>
    <lineage>
        <taxon>Bacteria</taxon>
        <taxon>Bacillati</taxon>
        <taxon>Actinomycetota</taxon>
        <taxon>Actinomycetes</taxon>
        <taxon>Sporichthyales</taxon>
        <taxon>Sporichthyaceae</taxon>
        <taxon>Epidermidibacterium</taxon>
    </lineage>
</organism>
<evidence type="ECO:0000256" key="2">
    <source>
        <dbReference type="ARBA" id="ARBA00023002"/>
    </source>
</evidence>
<comment type="cofactor">
    <cofactor evidence="3">
        <name>Mo-molybdopterin cytosine dinucleotide</name>
        <dbReference type="ChEBI" id="CHEBI:71308"/>
    </cofactor>
</comment>
<dbReference type="AlphaFoldDB" id="A0A7L4YKW6"/>
<protein>
    <submittedName>
        <fullName evidence="5">Molybdopterin-dependent oxidoreductase</fullName>
    </submittedName>
</protein>
<dbReference type="GO" id="GO:0005506">
    <property type="term" value="F:iron ion binding"/>
    <property type="evidence" value="ECO:0007669"/>
    <property type="project" value="InterPro"/>
</dbReference>
<reference evidence="5 6" key="1">
    <citation type="journal article" date="2018" name="Int. J. Syst. Evol. Microbiol.">
        <title>Epidermidibacterium keratini gen. nov., sp. nov., a member of the family Sporichthyaceae, isolated from keratin epidermis.</title>
        <authorList>
            <person name="Lee D.G."/>
            <person name="Trujillo M.E."/>
            <person name="Kang S."/>
            <person name="Nam J.J."/>
            <person name="Kim Y.J."/>
        </authorList>
    </citation>
    <scope>NUCLEOTIDE SEQUENCE [LARGE SCALE GENOMIC DNA]</scope>
    <source>
        <strain evidence="5 6">EPI-7</strain>
    </source>
</reference>
<dbReference type="InterPro" id="IPR008274">
    <property type="entry name" value="AldOxase/xan_DH_MoCoBD1"/>
</dbReference>
<gene>
    <name evidence="5" type="ORF">EK0264_04965</name>
</gene>
<dbReference type="Gene3D" id="3.90.1170.50">
    <property type="entry name" value="Aldehyde oxidase/xanthine dehydrogenase, a/b hammerhead"/>
    <property type="match status" value="1"/>
</dbReference>
<evidence type="ECO:0000259" key="4">
    <source>
        <dbReference type="SMART" id="SM01008"/>
    </source>
</evidence>
<evidence type="ECO:0000313" key="6">
    <source>
        <dbReference type="Proteomes" id="UP000463857"/>
    </source>
</evidence>
<feature type="domain" description="Aldehyde oxidase/xanthine dehydrogenase a/b hammerhead" evidence="4">
    <location>
        <begin position="25"/>
        <end position="137"/>
    </location>
</feature>
<evidence type="ECO:0000256" key="3">
    <source>
        <dbReference type="ARBA" id="ARBA00053029"/>
    </source>
</evidence>
<dbReference type="FunFam" id="3.30.365.10:FF:000001">
    <property type="entry name" value="Xanthine dehydrogenase oxidase"/>
    <property type="match status" value="1"/>
</dbReference>
<dbReference type="PANTHER" id="PTHR11908">
    <property type="entry name" value="XANTHINE DEHYDROGENASE"/>
    <property type="match status" value="1"/>
</dbReference>
<dbReference type="InterPro" id="IPR016208">
    <property type="entry name" value="Ald_Oxase/xanthine_DH-like"/>
</dbReference>
<dbReference type="Pfam" id="PF20256">
    <property type="entry name" value="MoCoBD_2"/>
    <property type="match status" value="1"/>
</dbReference>
<evidence type="ECO:0000313" key="5">
    <source>
        <dbReference type="EMBL" id="QHB99701.1"/>
    </source>
</evidence>
<keyword evidence="6" id="KW-1185">Reference proteome</keyword>
<dbReference type="GO" id="GO:0016491">
    <property type="term" value="F:oxidoreductase activity"/>
    <property type="evidence" value="ECO:0007669"/>
    <property type="project" value="UniProtKB-KW"/>
</dbReference>